<dbReference type="GO" id="GO:0004519">
    <property type="term" value="F:endonuclease activity"/>
    <property type="evidence" value="ECO:0007669"/>
    <property type="project" value="UniProtKB-KW"/>
</dbReference>
<dbReference type="GO" id="GO:0035613">
    <property type="term" value="F:RNA stem-loop binding"/>
    <property type="evidence" value="ECO:0007669"/>
    <property type="project" value="TreeGrafter"/>
</dbReference>
<keyword evidence="11" id="KW-1185">Reference proteome</keyword>
<keyword evidence="4" id="KW-0479">Metal-binding</keyword>
<dbReference type="AlphaFoldDB" id="A0A850YE73"/>
<dbReference type="Proteomes" id="UP000628412">
    <property type="component" value="Unassembled WGS sequence"/>
</dbReference>
<dbReference type="Pfam" id="PF02022">
    <property type="entry name" value="Integrase_Zn"/>
    <property type="match status" value="1"/>
</dbReference>
<protein>
    <submittedName>
        <fullName evidence="10">POK19 protein</fullName>
    </submittedName>
</protein>
<dbReference type="InterPro" id="IPR003308">
    <property type="entry name" value="Integrase_Zn-bd_dom_N"/>
</dbReference>
<keyword evidence="8" id="KW-0863">Zinc-finger</keyword>
<keyword evidence="1" id="KW-0808">Transferase</keyword>
<evidence type="ECO:0000313" key="10">
    <source>
        <dbReference type="EMBL" id="NWH92686.1"/>
    </source>
</evidence>
<dbReference type="InterPro" id="IPR017856">
    <property type="entry name" value="Integrase-like_N"/>
</dbReference>
<proteinExistence type="predicted"/>
<dbReference type="Gene3D" id="1.10.10.200">
    <property type="match status" value="1"/>
</dbReference>
<dbReference type="GO" id="GO:0008270">
    <property type="term" value="F:zinc ion binding"/>
    <property type="evidence" value="ECO:0007669"/>
    <property type="project" value="UniProtKB-KW"/>
</dbReference>
<evidence type="ECO:0000256" key="5">
    <source>
        <dbReference type="ARBA" id="ARBA00022759"/>
    </source>
</evidence>
<accession>A0A850YE73</accession>
<keyword evidence="5" id="KW-0255">Endonuclease</keyword>
<dbReference type="PANTHER" id="PTHR41694:SF3">
    <property type="entry name" value="RNA-DIRECTED DNA POLYMERASE-RELATED"/>
    <property type="match status" value="1"/>
</dbReference>
<reference evidence="10" key="1">
    <citation type="submission" date="2019-10" db="EMBL/GenBank/DDBJ databases">
        <title>Bird 10,000 Genomes (B10K) Project - Family phase.</title>
        <authorList>
            <person name="Zhang G."/>
        </authorList>
    </citation>
    <scope>NUCLEOTIDE SEQUENCE</scope>
    <source>
        <strain evidence="10">B10K-DU-002-10</strain>
        <tissue evidence="10">Muscle</tissue>
    </source>
</reference>
<name>A0A850YE73_AEGCA</name>
<dbReference type="PANTHER" id="PTHR41694">
    <property type="entry name" value="ENDOGENOUS RETROVIRUS GROUP K MEMBER POL PROTEIN"/>
    <property type="match status" value="1"/>
</dbReference>
<evidence type="ECO:0000256" key="8">
    <source>
        <dbReference type="PROSITE-ProRule" id="PRU00450"/>
    </source>
</evidence>
<keyword evidence="7" id="KW-0695">RNA-directed DNA polymerase</keyword>
<keyword evidence="6" id="KW-0378">Hydrolase</keyword>
<feature type="domain" description="Integrase-type" evidence="9">
    <location>
        <begin position="10"/>
        <end position="51"/>
    </location>
</feature>
<evidence type="ECO:0000259" key="9">
    <source>
        <dbReference type="PROSITE" id="PS50876"/>
    </source>
</evidence>
<organism evidence="10 11">
    <name type="scientific">Aegithalos caudatus</name>
    <name type="common">Long-tailed tit</name>
    <name type="synonym">Acredula caudata</name>
    <dbReference type="NCBI Taxonomy" id="73327"/>
    <lineage>
        <taxon>Eukaryota</taxon>
        <taxon>Metazoa</taxon>
        <taxon>Chordata</taxon>
        <taxon>Craniata</taxon>
        <taxon>Vertebrata</taxon>
        <taxon>Euteleostomi</taxon>
        <taxon>Archelosauria</taxon>
        <taxon>Archosauria</taxon>
        <taxon>Dinosauria</taxon>
        <taxon>Saurischia</taxon>
        <taxon>Theropoda</taxon>
        <taxon>Coelurosauria</taxon>
        <taxon>Aves</taxon>
        <taxon>Neognathae</taxon>
        <taxon>Neoaves</taxon>
        <taxon>Telluraves</taxon>
        <taxon>Australaves</taxon>
        <taxon>Passeriformes</taxon>
        <taxon>Sylvioidea</taxon>
        <taxon>Aegithalidae</taxon>
        <taxon>Aegithalos</taxon>
    </lineage>
</organism>
<keyword evidence="8" id="KW-0862">Zinc</keyword>
<feature type="non-terminal residue" evidence="10">
    <location>
        <position position="1"/>
    </location>
</feature>
<dbReference type="SUPFAM" id="SSF46919">
    <property type="entry name" value="N-terminal Zn binding domain of HIV integrase"/>
    <property type="match status" value="1"/>
</dbReference>
<dbReference type="GO" id="GO:0003964">
    <property type="term" value="F:RNA-directed DNA polymerase activity"/>
    <property type="evidence" value="ECO:0007669"/>
    <property type="project" value="UniProtKB-KW"/>
</dbReference>
<gene>
    <name evidence="10" type="primary">Ervk19_6</name>
    <name evidence="10" type="ORF">AEGCAU_R15187</name>
</gene>
<evidence type="ECO:0000256" key="2">
    <source>
        <dbReference type="ARBA" id="ARBA00022695"/>
    </source>
</evidence>
<dbReference type="PROSITE" id="PS50876">
    <property type="entry name" value="ZF_INTEGRASE"/>
    <property type="match status" value="1"/>
</dbReference>
<evidence type="ECO:0000256" key="3">
    <source>
        <dbReference type="ARBA" id="ARBA00022722"/>
    </source>
</evidence>
<evidence type="ECO:0000256" key="1">
    <source>
        <dbReference type="ARBA" id="ARBA00022679"/>
    </source>
</evidence>
<dbReference type="GO" id="GO:0016787">
    <property type="term" value="F:hydrolase activity"/>
    <property type="evidence" value="ECO:0007669"/>
    <property type="project" value="UniProtKB-KW"/>
</dbReference>
<keyword evidence="3" id="KW-0540">Nuclease</keyword>
<evidence type="ECO:0000256" key="7">
    <source>
        <dbReference type="ARBA" id="ARBA00022918"/>
    </source>
</evidence>
<sequence length="78" mass="8759">TPVQLAGLPNIFQEAKLSHQQFHQNVPSLIRQFHLRRDQAKAIVDTCPKYQKFSLPSLGSGVNPRGLSSCEVWQTDVT</sequence>
<evidence type="ECO:0000313" key="11">
    <source>
        <dbReference type="Proteomes" id="UP000628412"/>
    </source>
</evidence>
<comment type="caution">
    <text evidence="10">The sequence shown here is derived from an EMBL/GenBank/DDBJ whole genome shotgun (WGS) entry which is preliminary data.</text>
</comment>
<feature type="non-terminal residue" evidence="10">
    <location>
        <position position="78"/>
    </location>
</feature>
<evidence type="ECO:0000256" key="4">
    <source>
        <dbReference type="ARBA" id="ARBA00022723"/>
    </source>
</evidence>
<evidence type="ECO:0000256" key="6">
    <source>
        <dbReference type="ARBA" id="ARBA00022801"/>
    </source>
</evidence>
<keyword evidence="2" id="KW-0548">Nucleotidyltransferase</keyword>
<dbReference type="EMBL" id="WEIU01017865">
    <property type="protein sequence ID" value="NWH92686.1"/>
    <property type="molecule type" value="Genomic_DNA"/>
</dbReference>